<sequence length="192" mass="22640">MIAHPYYPRMRQPTYPIDTDRLFLRLYQHSDLDQLHDIHRRSDVVRYLYWTEKSHEQTKEMLDRRMQKTVFDPDSDGLILAVERKDTGELIGDISLFDYDKVNNQAEFGFIFHPDHQGRGFASEAARVGLDLAFDAFGLRRVIGRCDARNTASAKLMERLGLRREAHFREDEFFKGEWSSTYVYAILASEWN</sequence>
<dbReference type="CDD" id="cd04301">
    <property type="entry name" value="NAT_SF"/>
    <property type="match status" value="1"/>
</dbReference>
<reference evidence="2 3" key="1">
    <citation type="journal article" date="2019" name="Int. J. Syst. Evol. Microbiol.">
        <title>The Global Catalogue of Microorganisms (GCM) 10K type strain sequencing project: providing services to taxonomists for standard genome sequencing and annotation.</title>
        <authorList>
            <consortium name="The Broad Institute Genomics Platform"/>
            <consortium name="The Broad Institute Genome Sequencing Center for Infectious Disease"/>
            <person name="Wu L."/>
            <person name="Ma J."/>
        </authorList>
    </citation>
    <scope>NUCLEOTIDE SEQUENCE [LARGE SCALE GENOMIC DNA]</scope>
    <source>
        <strain evidence="2 3">JCM 14718</strain>
    </source>
</reference>
<dbReference type="PANTHER" id="PTHR43792:SF1">
    <property type="entry name" value="N-ACETYLTRANSFERASE DOMAIN-CONTAINING PROTEIN"/>
    <property type="match status" value="1"/>
</dbReference>
<dbReference type="PANTHER" id="PTHR43792">
    <property type="entry name" value="GNAT FAMILY, PUTATIVE (AFU_ORTHOLOGUE AFUA_3G00765)-RELATED-RELATED"/>
    <property type="match status" value="1"/>
</dbReference>
<dbReference type="InterPro" id="IPR016181">
    <property type="entry name" value="Acyl_CoA_acyltransferase"/>
</dbReference>
<dbReference type="Pfam" id="PF13302">
    <property type="entry name" value="Acetyltransf_3"/>
    <property type="match status" value="1"/>
</dbReference>
<evidence type="ECO:0000313" key="3">
    <source>
        <dbReference type="Proteomes" id="UP001500618"/>
    </source>
</evidence>
<proteinExistence type="predicted"/>
<evidence type="ECO:0000313" key="2">
    <source>
        <dbReference type="EMBL" id="GAA1657861.1"/>
    </source>
</evidence>
<dbReference type="Proteomes" id="UP001500618">
    <property type="component" value="Unassembled WGS sequence"/>
</dbReference>
<accession>A0ABN2FS02</accession>
<dbReference type="EMBL" id="BAAANY010000001">
    <property type="protein sequence ID" value="GAA1657861.1"/>
    <property type="molecule type" value="Genomic_DNA"/>
</dbReference>
<evidence type="ECO:0000259" key="1">
    <source>
        <dbReference type="PROSITE" id="PS51186"/>
    </source>
</evidence>
<name>A0ABN2FS02_9ACTN</name>
<comment type="caution">
    <text evidence="2">The sequence shown here is derived from an EMBL/GenBank/DDBJ whole genome shotgun (WGS) entry which is preliminary data.</text>
</comment>
<dbReference type="SUPFAM" id="SSF55729">
    <property type="entry name" value="Acyl-CoA N-acyltransferases (Nat)"/>
    <property type="match status" value="1"/>
</dbReference>
<dbReference type="Gene3D" id="3.40.630.30">
    <property type="match status" value="1"/>
</dbReference>
<dbReference type="InterPro" id="IPR051531">
    <property type="entry name" value="N-acetyltransferase"/>
</dbReference>
<dbReference type="InterPro" id="IPR000182">
    <property type="entry name" value="GNAT_dom"/>
</dbReference>
<feature type="domain" description="N-acetyltransferase" evidence="1">
    <location>
        <begin position="22"/>
        <end position="189"/>
    </location>
</feature>
<protein>
    <submittedName>
        <fullName evidence="2">GNAT family protein</fullName>
    </submittedName>
</protein>
<gene>
    <name evidence="2" type="ORF">GCM10009765_04170</name>
</gene>
<dbReference type="PROSITE" id="PS51186">
    <property type="entry name" value="GNAT"/>
    <property type="match status" value="1"/>
</dbReference>
<keyword evidence="3" id="KW-1185">Reference proteome</keyword>
<organism evidence="2 3">
    <name type="scientific">Fodinicola feengrottensis</name>
    <dbReference type="NCBI Taxonomy" id="435914"/>
    <lineage>
        <taxon>Bacteria</taxon>
        <taxon>Bacillati</taxon>
        <taxon>Actinomycetota</taxon>
        <taxon>Actinomycetes</taxon>
        <taxon>Mycobacteriales</taxon>
        <taxon>Fodinicola</taxon>
    </lineage>
</organism>